<evidence type="ECO:0000313" key="2">
    <source>
        <dbReference type="EMBL" id="AHW64287.1"/>
    </source>
</evidence>
<accession>X5DUH2</accession>
<feature type="region of interest" description="Disordered" evidence="1">
    <location>
        <begin position="1"/>
        <end position="21"/>
    </location>
</feature>
<evidence type="ECO:0000313" key="3">
    <source>
        <dbReference type="Proteomes" id="UP000023703"/>
    </source>
</evidence>
<dbReference type="STRING" id="1404245.CGLY_09210"/>
<feature type="compositionally biased region" description="Low complexity" evidence="1">
    <location>
        <begin position="7"/>
        <end position="21"/>
    </location>
</feature>
<dbReference type="EMBL" id="CP006842">
    <property type="protein sequence ID" value="AHW64287.1"/>
    <property type="molecule type" value="Genomic_DNA"/>
</dbReference>
<keyword evidence="3" id="KW-1185">Reference proteome</keyword>
<dbReference type="eggNOG" id="ENOG5031Y5U">
    <property type="taxonomic scope" value="Bacteria"/>
</dbReference>
<dbReference type="KEGG" id="cgy:CGLY_09210"/>
<protein>
    <submittedName>
        <fullName evidence="2">Uncharacterized protein</fullName>
    </submittedName>
</protein>
<dbReference type="AlphaFoldDB" id="X5DUH2"/>
<proteinExistence type="predicted"/>
<dbReference type="OrthoDB" id="4412550at2"/>
<dbReference type="Proteomes" id="UP000023703">
    <property type="component" value="Chromosome"/>
</dbReference>
<dbReference type="HOGENOM" id="CLU_2805162_0_0_11"/>
<gene>
    <name evidence="2" type="ORF">CGLY_09210</name>
</gene>
<organism evidence="2 3">
    <name type="scientific">Corynebacterium glyciniphilum AJ 3170</name>
    <dbReference type="NCBI Taxonomy" id="1404245"/>
    <lineage>
        <taxon>Bacteria</taxon>
        <taxon>Bacillati</taxon>
        <taxon>Actinomycetota</taxon>
        <taxon>Actinomycetes</taxon>
        <taxon>Mycobacteriales</taxon>
        <taxon>Corynebacteriaceae</taxon>
        <taxon>Corynebacterium</taxon>
    </lineage>
</organism>
<name>X5DUH2_9CORY</name>
<dbReference type="RefSeq" id="WP_144313661.1">
    <property type="nucleotide sequence ID" value="NZ_CP006842.1"/>
</dbReference>
<reference evidence="2 3" key="1">
    <citation type="journal article" date="2015" name="Int. J. Syst. Evol. Microbiol.">
        <title>Revisiting Corynebacterium glyciniphilum (ex Kubota et al., 1972) sp. nov., nom. rev., isolated from putrefied banana.</title>
        <authorList>
            <person name="Al-Dilaimi A."/>
            <person name="Bednarz H."/>
            <person name="Lomker A."/>
            <person name="Niehaus K."/>
            <person name="Kalinowski J."/>
            <person name="Ruckert C."/>
        </authorList>
    </citation>
    <scope>NUCLEOTIDE SEQUENCE [LARGE SCALE GENOMIC DNA]</scope>
    <source>
        <strain evidence="2">AJ 3170</strain>
    </source>
</reference>
<evidence type="ECO:0000256" key="1">
    <source>
        <dbReference type="SAM" id="MobiDB-lite"/>
    </source>
</evidence>
<sequence length="67" mass="6865">MNPGDLAAKTAAHGATEGAGANGEAVFDADSLIAQVDALLSSDTEGNDEAELLERAHRLINDAMEGR</sequence>